<organism evidence="2 3">
    <name type="scientific">Leishmania donovani</name>
    <dbReference type="NCBI Taxonomy" id="5661"/>
    <lineage>
        <taxon>Eukaryota</taxon>
        <taxon>Discoba</taxon>
        <taxon>Euglenozoa</taxon>
        <taxon>Kinetoplastea</taxon>
        <taxon>Metakinetoplastina</taxon>
        <taxon>Trypanosomatida</taxon>
        <taxon>Trypanosomatidae</taxon>
        <taxon>Leishmaniinae</taxon>
        <taxon>Leishmania</taxon>
    </lineage>
</organism>
<accession>A0A3Q8IDX8</accession>
<reference evidence="2 3" key="1">
    <citation type="journal article" date="2018" name="Sci. Rep.">
        <title>A complete Leishmania donovani reference genome identifies novel genetic variations associated with virulence.</title>
        <authorList>
            <person name="Lypaczewski P."/>
            <person name="Hoshizaki J."/>
            <person name="Zhang W.-W."/>
            <person name="McCall L.-I."/>
            <person name="Torcivia-Rodriguez J."/>
            <person name="Simonyan V."/>
            <person name="Kaur A."/>
            <person name="Dewar K."/>
            <person name="Matlashewski G."/>
        </authorList>
    </citation>
    <scope>NUCLEOTIDE SEQUENCE [LARGE SCALE GENOMIC DNA]</scope>
    <source>
        <strain evidence="2 3">LdCL</strain>
    </source>
</reference>
<gene>
    <name evidence="2" type="ORF">LdCL_270005500</name>
</gene>
<dbReference type="Proteomes" id="UP000274082">
    <property type="component" value="Chromosome 27"/>
</dbReference>
<sequence length="75" mass="8399">MTCYSEAPLSLPPLRISSQIRSPPYHATTRPRPRCHHAACSPEGRGGQLHFFSHRGARMGGLLNSWRLDDWTATV</sequence>
<name>A0A3Q8IDX8_LEIDO</name>
<evidence type="ECO:0000313" key="2">
    <source>
        <dbReference type="EMBL" id="AYU79885.1"/>
    </source>
</evidence>
<protein>
    <submittedName>
        <fullName evidence="2">Uncharacterized protein</fullName>
    </submittedName>
</protein>
<dbReference type="VEuPathDB" id="TriTrypDB:LdCL_270005500"/>
<dbReference type="AlphaFoldDB" id="A0A3Q8IDX8"/>
<evidence type="ECO:0000313" key="3">
    <source>
        <dbReference type="Proteomes" id="UP000274082"/>
    </source>
</evidence>
<keyword evidence="3" id="KW-1185">Reference proteome</keyword>
<dbReference type="EMBL" id="CP029526">
    <property type="protein sequence ID" value="AYU79885.1"/>
    <property type="molecule type" value="Genomic_DNA"/>
</dbReference>
<evidence type="ECO:0000256" key="1">
    <source>
        <dbReference type="SAM" id="MobiDB-lite"/>
    </source>
</evidence>
<proteinExistence type="predicted"/>
<feature type="region of interest" description="Disordered" evidence="1">
    <location>
        <begin position="15"/>
        <end position="36"/>
    </location>
</feature>